<dbReference type="GO" id="GO:0003677">
    <property type="term" value="F:DNA binding"/>
    <property type="evidence" value="ECO:0007669"/>
    <property type="project" value="InterPro"/>
</dbReference>
<keyword evidence="2" id="KW-0479">Metal-binding</keyword>
<dbReference type="Proteomes" id="UP000770661">
    <property type="component" value="Unassembled WGS sequence"/>
</dbReference>
<dbReference type="Pfam" id="PF04998">
    <property type="entry name" value="RNA_pol_Rpb1_5"/>
    <property type="match status" value="1"/>
</dbReference>
<dbReference type="SUPFAM" id="SSF64484">
    <property type="entry name" value="beta and beta-prime subunits of DNA dependent RNA-polymerase"/>
    <property type="match status" value="1"/>
</dbReference>
<dbReference type="InterPro" id="IPR015700">
    <property type="entry name" value="RPC1"/>
</dbReference>
<dbReference type="InterPro" id="IPR007081">
    <property type="entry name" value="RNA_pol_Rpb1_5"/>
</dbReference>
<dbReference type="GO" id="GO:0046872">
    <property type="term" value="F:metal ion binding"/>
    <property type="evidence" value="ECO:0007669"/>
    <property type="project" value="UniProtKB-KW"/>
</dbReference>
<evidence type="ECO:0000313" key="5">
    <source>
        <dbReference type="EMBL" id="KAG0723096.1"/>
    </source>
</evidence>
<keyword evidence="3" id="KW-0862">Zinc</keyword>
<dbReference type="EC" id="2.7.7.6" evidence="1"/>
<organism evidence="5 6">
    <name type="scientific">Chionoecetes opilio</name>
    <name type="common">Atlantic snow crab</name>
    <name type="synonym">Cancer opilio</name>
    <dbReference type="NCBI Taxonomy" id="41210"/>
    <lineage>
        <taxon>Eukaryota</taxon>
        <taxon>Metazoa</taxon>
        <taxon>Ecdysozoa</taxon>
        <taxon>Arthropoda</taxon>
        <taxon>Crustacea</taxon>
        <taxon>Multicrustacea</taxon>
        <taxon>Malacostraca</taxon>
        <taxon>Eumalacostraca</taxon>
        <taxon>Eucarida</taxon>
        <taxon>Decapoda</taxon>
        <taxon>Pleocyemata</taxon>
        <taxon>Brachyura</taxon>
        <taxon>Eubrachyura</taxon>
        <taxon>Majoidea</taxon>
        <taxon>Majidae</taxon>
        <taxon>Chionoecetes</taxon>
    </lineage>
</organism>
<proteinExistence type="predicted"/>
<keyword evidence="5" id="KW-0240">DNA-directed RNA polymerase</keyword>
<dbReference type="GO" id="GO:0003899">
    <property type="term" value="F:DNA-directed RNA polymerase activity"/>
    <property type="evidence" value="ECO:0007669"/>
    <property type="project" value="UniProtKB-EC"/>
</dbReference>
<sequence>MATYGVLGTQCTSNNTYEVFTCLGIEAARATIIREITVTMETHGLSVDRRHIMLLADLMTCRGQVLGITRHGLSKMKESVLMLASRLFSMGSDILRPKRSALTANNFEKLVFLKGNLHMLNQKKEEEED</sequence>
<dbReference type="GO" id="GO:0000428">
    <property type="term" value="C:DNA-directed RNA polymerase complex"/>
    <property type="evidence" value="ECO:0007669"/>
    <property type="project" value="UniProtKB-KW"/>
</dbReference>
<dbReference type="EMBL" id="JACEEZ010008640">
    <property type="protein sequence ID" value="KAG0723096.1"/>
    <property type="molecule type" value="Genomic_DNA"/>
</dbReference>
<gene>
    <name evidence="5" type="primary">POLR3A_2</name>
    <name evidence="5" type="ORF">GWK47_043283</name>
</gene>
<evidence type="ECO:0000256" key="3">
    <source>
        <dbReference type="ARBA" id="ARBA00022833"/>
    </source>
</evidence>
<comment type="caution">
    <text evidence="5">The sequence shown here is derived from an EMBL/GenBank/DDBJ whole genome shotgun (WGS) entry which is preliminary data.</text>
</comment>
<protein>
    <recommendedName>
        <fullName evidence="1">DNA-directed RNA polymerase</fullName>
        <ecNumber evidence="1">2.7.7.6</ecNumber>
    </recommendedName>
</protein>
<dbReference type="PANTHER" id="PTHR48446:SF1">
    <property type="entry name" value="DNA-DIRECTED RNA POLYMERASE SUBUNIT BETA' N-TERMINAL SECTION"/>
    <property type="match status" value="1"/>
</dbReference>
<accession>A0A8J4YGC0</accession>
<keyword evidence="5" id="KW-0804">Transcription</keyword>
<dbReference type="OrthoDB" id="6370587at2759"/>
<dbReference type="PANTHER" id="PTHR48446">
    <property type="entry name" value="DNA-DIRECTED RNA POLYMERASE SUBUNIT BETA' N-TERMINAL SECTION"/>
    <property type="match status" value="1"/>
</dbReference>
<evidence type="ECO:0000256" key="1">
    <source>
        <dbReference type="ARBA" id="ARBA00012418"/>
    </source>
</evidence>
<reference evidence="5" key="1">
    <citation type="submission" date="2020-07" db="EMBL/GenBank/DDBJ databases">
        <title>The High-quality genome of the commercially important snow crab, Chionoecetes opilio.</title>
        <authorList>
            <person name="Jeong J.-H."/>
            <person name="Ryu S."/>
        </authorList>
    </citation>
    <scope>NUCLEOTIDE SEQUENCE</scope>
    <source>
        <strain evidence="5">MADBK_172401_WGS</strain>
        <tissue evidence="5">Digestive gland</tissue>
    </source>
</reference>
<feature type="domain" description="RNA polymerase Rpb1" evidence="4">
    <location>
        <begin position="6"/>
        <end position="80"/>
    </location>
</feature>
<evidence type="ECO:0000256" key="2">
    <source>
        <dbReference type="ARBA" id="ARBA00022723"/>
    </source>
</evidence>
<dbReference type="AlphaFoldDB" id="A0A8J4YGC0"/>
<keyword evidence="6" id="KW-1185">Reference proteome</keyword>
<name>A0A8J4YGC0_CHIOP</name>
<evidence type="ECO:0000313" key="6">
    <source>
        <dbReference type="Proteomes" id="UP000770661"/>
    </source>
</evidence>
<evidence type="ECO:0000259" key="4">
    <source>
        <dbReference type="Pfam" id="PF04998"/>
    </source>
</evidence>
<dbReference type="GO" id="GO:0006351">
    <property type="term" value="P:DNA-templated transcription"/>
    <property type="evidence" value="ECO:0007669"/>
    <property type="project" value="InterPro"/>
</dbReference>